<sequence>MIPLFLVLMVVVLLVDVGTTRFLHVPTTGTHTFHVTLMFAKYDVLCHTNGTDTFTSVSLTSLPTSSTLDKVMFGLISTPNITSSHQLVDVFIKSLIGISYDVMCIKLDMFDLYAST</sequence>
<organism evidence="2 3">
    <name type="scientific">Spirodela intermedia</name>
    <name type="common">Intermediate duckweed</name>
    <dbReference type="NCBI Taxonomy" id="51605"/>
    <lineage>
        <taxon>Eukaryota</taxon>
        <taxon>Viridiplantae</taxon>
        <taxon>Streptophyta</taxon>
        <taxon>Embryophyta</taxon>
        <taxon>Tracheophyta</taxon>
        <taxon>Spermatophyta</taxon>
        <taxon>Magnoliopsida</taxon>
        <taxon>Liliopsida</taxon>
        <taxon>Araceae</taxon>
        <taxon>Lemnoideae</taxon>
        <taxon>Spirodela</taxon>
    </lineage>
</organism>
<evidence type="ECO:0000256" key="1">
    <source>
        <dbReference type="SAM" id="SignalP"/>
    </source>
</evidence>
<evidence type="ECO:0008006" key="4">
    <source>
        <dbReference type="Google" id="ProtNLM"/>
    </source>
</evidence>
<protein>
    <recommendedName>
        <fullName evidence="4">Secreted protein</fullName>
    </recommendedName>
</protein>
<gene>
    <name evidence="2" type="ORF">SI7747_UN022021</name>
</gene>
<dbReference type="Proteomes" id="UP001189122">
    <property type="component" value="Unassembled WGS sequence"/>
</dbReference>
<keyword evidence="3" id="KW-1185">Reference proteome</keyword>
<keyword evidence="1" id="KW-0732">Signal</keyword>
<reference evidence="3" key="1">
    <citation type="journal article" date="2020" name="Sci. Rep.">
        <title>Chromosome-scale genome assembly for the duckweed Spirodela intermedia, integrating cytogenetic maps, PacBio and Oxford Nanopore libraries.</title>
        <authorList>
            <person name="Hoang P.T.N."/>
            <person name="Fiebig A."/>
            <person name="Novak P."/>
            <person name="Macas J."/>
            <person name="Cao H.X."/>
            <person name="Stepanenko A."/>
            <person name="Chen G."/>
            <person name="Borisjuk N."/>
            <person name="Scholz U."/>
            <person name="Schubert I."/>
        </authorList>
    </citation>
    <scope>NUCLEOTIDE SEQUENCE [LARGE SCALE GENOMIC DNA]</scope>
</reference>
<name>A0ABN7ECS4_SPIIN</name>
<feature type="chain" id="PRO_5045390700" description="Secreted protein" evidence="1">
    <location>
        <begin position="21"/>
        <end position="116"/>
    </location>
</feature>
<accession>A0ABN7ECS4</accession>
<dbReference type="EMBL" id="CACRZD030000385">
    <property type="protein sequence ID" value="CAA6675679.1"/>
    <property type="molecule type" value="Genomic_DNA"/>
</dbReference>
<proteinExistence type="predicted"/>
<evidence type="ECO:0000313" key="3">
    <source>
        <dbReference type="Proteomes" id="UP001189122"/>
    </source>
</evidence>
<evidence type="ECO:0000313" key="2">
    <source>
        <dbReference type="EMBL" id="CAA6675679.1"/>
    </source>
</evidence>
<comment type="caution">
    <text evidence="2">The sequence shown here is derived from an EMBL/GenBank/DDBJ whole genome shotgun (WGS) entry which is preliminary data.</text>
</comment>
<feature type="signal peptide" evidence="1">
    <location>
        <begin position="1"/>
        <end position="20"/>
    </location>
</feature>